<dbReference type="Proteomes" id="UP000053841">
    <property type="component" value="Unassembled WGS sequence"/>
</dbReference>
<sequence>QLQFRREMLDEAVHRTRRLRSEAVERKNEKKSPTQSFREGDLVLVWDAIKQIDMSSSRKLDDRWLGPYRVRDARPDKGYYRLEDLNGVPFPSTTRADRMKAFQKMPSTTADNILKGRLKMYPISDSLIMVRPVSRETIRED</sequence>
<dbReference type="AlphaFoldDB" id="W6XNZ2"/>
<dbReference type="EMBL" id="KI964981">
    <property type="protein sequence ID" value="EUC27203.1"/>
    <property type="molecule type" value="Genomic_DNA"/>
</dbReference>
<dbReference type="OrthoDB" id="5425374at2759"/>
<evidence type="ECO:0000313" key="1">
    <source>
        <dbReference type="EMBL" id="EUC27203.1"/>
    </source>
</evidence>
<organism evidence="1 2">
    <name type="scientific">Cochliobolus carbonum (strain 26-R-13)</name>
    <name type="common">Maize leaf spot fungus</name>
    <name type="synonym">Bipolaris zeicola</name>
    <dbReference type="NCBI Taxonomy" id="930089"/>
    <lineage>
        <taxon>Eukaryota</taxon>
        <taxon>Fungi</taxon>
        <taxon>Dikarya</taxon>
        <taxon>Ascomycota</taxon>
        <taxon>Pezizomycotina</taxon>
        <taxon>Dothideomycetes</taxon>
        <taxon>Pleosporomycetidae</taxon>
        <taxon>Pleosporales</taxon>
        <taxon>Pleosporineae</taxon>
        <taxon>Pleosporaceae</taxon>
        <taxon>Bipolaris</taxon>
    </lineage>
</organism>
<dbReference type="HOGENOM" id="CLU_152307_0_0_1"/>
<accession>W6XNZ2</accession>
<protein>
    <recommendedName>
        <fullName evidence="3">Integrase zinc-binding domain-containing protein</fullName>
    </recommendedName>
</protein>
<reference evidence="1 2" key="1">
    <citation type="journal article" date="2013" name="PLoS Genet.">
        <title>Comparative genome structure, secondary metabolite, and effector coding capacity across Cochliobolus pathogens.</title>
        <authorList>
            <person name="Condon B.J."/>
            <person name="Leng Y."/>
            <person name="Wu D."/>
            <person name="Bushley K.E."/>
            <person name="Ohm R.A."/>
            <person name="Otillar R."/>
            <person name="Martin J."/>
            <person name="Schackwitz W."/>
            <person name="Grimwood J."/>
            <person name="MohdZainudin N."/>
            <person name="Xue C."/>
            <person name="Wang R."/>
            <person name="Manning V.A."/>
            <person name="Dhillon B."/>
            <person name="Tu Z.J."/>
            <person name="Steffenson B.J."/>
            <person name="Salamov A."/>
            <person name="Sun H."/>
            <person name="Lowry S."/>
            <person name="LaButti K."/>
            <person name="Han J."/>
            <person name="Copeland A."/>
            <person name="Lindquist E."/>
            <person name="Barry K."/>
            <person name="Schmutz J."/>
            <person name="Baker S.E."/>
            <person name="Ciuffetti L.M."/>
            <person name="Grigoriev I.V."/>
            <person name="Zhong S."/>
            <person name="Turgeon B.G."/>
        </authorList>
    </citation>
    <scope>NUCLEOTIDE SEQUENCE [LARGE SCALE GENOMIC DNA]</scope>
    <source>
        <strain evidence="1 2">26-R-13</strain>
    </source>
</reference>
<dbReference type="STRING" id="930089.W6XNZ2"/>
<gene>
    <name evidence="1" type="ORF">COCCADRAFT_112306</name>
</gene>
<evidence type="ECO:0000313" key="2">
    <source>
        <dbReference type="Proteomes" id="UP000053841"/>
    </source>
</evidence>
<name>W6XNZ2_COCC2</name>
<dbReference type="KEGG" id="bze:COCCADRAFT_112306"/>
<dbReference type="RefSeq" id="XP_007718487.1">
    <property type="nucleotide sequence ID" value="XM_007720297.1"/>
</dbReference>
<proteinExistence type="predicted"/>
<feature type="non-terminal residue" evidence="1">
    <location>
        <position position="1"/>
    </location>
</feature>
<dbReference type="GeneID" id="19144434"/>
<evidence type="ECO:0008006" key="3">
    <source>
        <dbReference type="Google" id="ProtNLM"/>
    </source>
</evidence>
<keyword evidence="2" id="KW-1185">Reference proteome</keyword>